<sequence>MPTSTATATATAAAAVAVDALLKWKSKQTDSHTSQLLPQDDFIYLILTLKKIPQNGVRTNPYKIPFPHPIISPELCLIIDDRPKSNISSESAKKKIKSDGISVTKVIKFSKLKTDYKAFESKRKLCDSYDMFFADKRIIPMLPKLLGKQFFKKNKLPLGVDLSHNNWKEQIERGCSSGLLFVRTGTCCVIRVAKDSMERDEIVENVRAAIDGAVRFVPKKLAGVRSLHLKFSDSVALPLYQSLPDVKMKIEGEANANKRRGGSRVGARVQLFCAGTSIHWGEAGLDYSMNGIGTKND</sequence>
<dbReference type="EMBL" id="CM042020">
    <property type="protein sequence ID" value="KAI3822425.1"/>
    <property type="molecule type" value="Genomic_DNA"/>
</dbReference>
<organism evidence="1 2">
    <name type="scientific">Smallanthus sonchifolius</name>
    <dbReference type="NCBI Taxonomy" id="185202"/>
    <lineage>
        <taxon>Eukaryota</taxon>
        <taxon>Viridiplantae</taxon>
        <taxon>Streptophyta</taxon>
        <taxon>Embryophyta</taxon>
        <taxon>Tracheophyta</taxon>
        <taxon>Spermatophyta</taxon>
        <taxon>Magnoliopsida</taxon>
        <taxon>eudicotyledons</taxon>
        <taxon>Gunneridae</taxon>
        <taxon>Pentapetalae</taxon>
        <taxon>asterids</taxon>
        <taxon>campanulids</taxon>
        <taxon>Asterales</taxon>
        <taxon>Asteraceae</taxon>
        <taxon>Asteroideae</taxon>
        <taxon>Heliantheae alliance</taxon>
        <taxon>Millerieae</taxon>
        <taxon>Smallanthus</taxon>
    </lineage>
</organism>
<reference evidence="1 2" key="2">
    <citation type="journal article" date="2022" name="Mol. Ecol. Resour.">
        <title>The genomes of chicory, endive, great burdock and yacon provide insights into Asteraceae paleo-polyploidization history and plant inulin production.</title>
        <authorList>
            <person name="Fan W."/>
            <person name="Wang S."/>
            <person name="Wang H."/>
            <person name="Wang A."/>
            <person name="Jiang F."/>
            <person name="Liu H."/>
            <person name="Zhao H."/>
            <person name="Xu D."/>
            <person name="Zhang Y."/>
        </authorList>
    </citation>
    <scope>NUCLEOTIDE SEQUENCE [LARGE SCALE GENOMIC DNA]</scope>
    <source>
        <strain evidence="2">cv. Yunnan</strain>
        <tissue evidence="1">Leaves</tissue>
    </source>
</reference>
<protein>
    <submittedName>
        <fullName evidence="1">Uncharacterized protein</fullName>
    </submittedName>
</protein>
<dbReference type="Proteomes" id="UP001056120">
    <property type="component" value="Linkage Group LG03"/>
</dbReference>
<name>A0ACB9JQZ2_9ASTR</name>
<accession>A0ACB9JQZ2</accession>
<evidence type="ECO:0000313" key="1">
    <source>
        <dbReference type="EMBL" id="KAI3822425.1"/>
    </source>
</evidence>
<gene>
    <name evidence="1" type="ORF">L1987_10015</name>
</gene>
<evidence type="ECO:0000313" key="2">
    <source>
        <dbReference type="Proteomes" id="UP001056120"/>
    </source>
</evidence>
<reference evidence="2" key="1">
    <citation type="journal article" date="2022" name="Mol. Ecol. Resour.">
        <title>The genomes of chicory, endive, great burdock and yacon provide insights into Asteraceae palaeo-polyploidization history and plant inulin production.</title>
        <authorList>
            <person name="Fan W."/>
            <person name="Wang S."/>
            <person name="Wang H."/>
            <person name="Wang A."/>
            <person name="Jiang F."/>
            <person name="Liu H."/>
            <person name="Zhao H."/>
            <person name="Xu D."/>
            <person name="Zhang Y."/>
        </authorList>
    </citation>
    <scope>NUCLEOTIDE SEQUENCE [LARGE SCALE GENOMIC DNA]</scope>
    <source>
        <strain evidence="2">cv. Yunnan</strain>
    </source>
</reference>
<keyword evidence="2" id="KW-1185">Reference proteome</keyword>
<comment type="caution">
    <text evidence="1">The sequence shown here is derived from an EMBL/GenBank/DDBJ whole genome shotgun (WGS) entry which is preliminary data.</text>
</comment>
<proteinExistence type="predicted"/>